<protein>
    <submittedName>
        <fullName evidence="2">Uncharacterized protein</fullName>
    </submittedName>
</protein>
<sequence>MQSLNWKRIIGTGLGIFALFFGTVGLTGCQTGGEAPTEEQEAPTEPEEAPTEPEG</sequence>
<feature type="compositionally biased region" description="Acidic residues" evidence="1">
    <location>
        <begin position="36"/>
        <end position="55"/>
    </location>
</feature>
<keyword evidence="3" id="KW-1185">Reference proteome</keyword>
<evidence type="ECO:0000313" key="3">
    <source>
        <dbReference type="Proteomes" id="UP000320055"/>
    </source>
</evidence>
<dbReference type="EMBL" id="CAACVJ010000003">
    <property type="protein sequence ID" value="VEP11343.1"/>
    <property type="molecule type" value="Genomic_DNA"/>
</dbReference>
<reference evidence="2 3" key="1">
    <citation type="submission" date="2019-01" db="EMBL/GenBank/DDBJ databases">
        <authorList>
            <person name="Brito A."/>
        </authorList>
    </citation>
    <scope>NUCLEOTIDE SEQUENCE [LARGE SCALE GENOMIC DNA]</scope>
    <source>
        <strain evidence="2">1</strain>
    </source>
</reference>
<evidence type="ECO:0000313" key="2">
    <source>
        <dbReference type="EMBL" id="VEP11343.1"/>
    </source>
</evidence>
<proteinExistence type="predicted"/>
<organism evidence="2 3">
    <name type="scientific">Hyella patelloides LEGE 07179</name>
    <dbReference type="NCBI Taxonomy" id="945734"/>
    <lineage>
        <taxon>Bacteria</taxon>
        <taxon>Bacillati</taxon>
        <taxon>Cyanobacteriota</taxon>
        <taxon>Cyanophyceae</taxon>
        <taxon>Pleurocapsales</taxon>
        <taxon>Hyellaceae</taxon>
        <taxon>Hyella</taxon>
    </lineage>
</organism>
<dbReference type="Proteomes" id="UP000320055">
    <property type="component" value="Unassembled WGS sequence"/>
</dbReference>
<accession>A0A563VIX3</accession>
<evidence type="ECO:0000256" key="1">
    <source>
        <dbReference type="SAM" id="MobiDB-lite"/>
    </source>
</evidence>
<name>A0A563VIX3_9CYAN</name>
<dbReference type="RefSeq" id="WP_186375982.1">
    <property type="nucleotide sequence ID" value="NZ_LR213856.1"/>
</dbReference>
<dbReference type="AlphaFoldDB" id="A0A563VIX3"/>
<gene>
    <name evidence="2" type="ORF">H1P_1000014</name>
</gene>
<dbReference type="PROSITE" id="PS51257">
    <property type="entry name" value="PROKAR_LIPOPROTEIN"/>
    <property type="match status" value="1"/>
</dbReference>
<feature type="region of interest" description="Disordered" evidence="1">
    <location>
        <begin position="27"/>
        <end position="55"/>
    </location>
</feature>